<name>A0ABY5DT70_9ACTN</name>
<dbReference type="PANTHER" id="PTHR30055">
    <property type="entry name" value="HTH-TYPE TRANSCRIPTIONAL REGULATOR RUTR"/>
    <property type="match status" value="1"/>
</dbReference>
<evidence type="ECO:0000313" key="7">
    <source>
        <dbReference type="Proteomes" id="UP001056035"/>
    </source>
</evidence>
<dbReference type="Gene3D" id="1.10.357.10">
    <property type="entry name" value="Tetracycline Repressor, domain 2"/>
    <property type="match status" value="1"/>
</dbReference>
<gene>
    <name evidence="6" type="ORF">NBH00_03195</name>
</gene>
<evidence type="ECO:0000256" key="4">
    <source>
        <dbReference type="PROSITE-ProRule" id="PRU00335"/>
    </source>
</evidence>
<accession>A0ABY5DT70</accession>
<evidence type="ECO:0000313" key="6">
    <source>
        <dbReference type="EMBL" id="UTI65223.1"/>
    </source>
</evidence>
<evidence type="ECO:0000256" key="3">
    <source>
        <dbReference type="ARBA" id="ARBA00023163"/>
    </source>
</evidence>
<dbReference type="Pfam" id="PF00440">
    <property type="entry name" value="TetR_N"/>
    <property type="match status" value="1"/>
</dbReference>
<dbReference type="RefSeq" id="WP_254571910.1">
    <property type="nucleotide sequence ID" value="NZ_CP098502.1"/>
</dbReference>
<dbReference type="PANTHER" id="PTHR30055:SF234">
    <property type="entry name" value="HTH-TYPE TRANSCRIPTIONAL REGULATOR BETI"/>
    <property type="match status" value="1"/>
</dbReference>
<keyword evidence="1" id="KW-0805">Transcription regulation</keyword>
<dbReference type="InterPro" id="IPR009057">
    <property type="entry name" value="Homeodomain-like_sf"/>
</dbReference>
<keyword evidence="7" id="KW-1185">Reference proteome</keyword>
<evidence type="ECO:0000259" key="5">
    <source>
        <dbReference type="PROSITE" id="PS50977"/>
    </source>
</evidence>
<dbReference type="InterPro" id="IPR050109">
    <property type="entry name" value="HTH-type_TetR-like_transc_reg"/>
</dbReference>
<dbReference type="InterPro" id="IPR001647">
    <property type="entry name" value="HTH_TetR"/>
</dbReference>
<sequence>MTAPPARRTQEERTAETRGRLLDATIQSVLDVGYAATTTRRVTELAGVSQGAQTHHFPYRVDLVGAAIERLADQQIAEIAAHARELPTDPETRSGALLDLLWEHFSSPMFTIFVKLWIAAADDEDLHRRLLPVEKEMRRQVLAHAADIGGDLIAVPGWESRLNLVLTAMRGLALTEAFEPREQPPARSPWPAMRAELERMLRSAAP</sequence>
<keyword evidence="3" id="KW-0804">Transcription</keyword>
<dbReference type="EMBL" id="CP098502">
    <property type="protein sequence ID" value="UTI65223.1"/>
    <property type="molecule type" value="Genomic_DNA"/>
</dbReference>
<dbReference type="Proteomes" id="UP001056035">
    <property type="component" value="Chromosome"/>
</dbReference>
<dbReference type="PROSITE" id="PS50977">
    <property type="entry name" value="HTH_TETR_2"/>
    <property type="match status" value="1"/>
</dbReference>
<keyword evidence="2 4" id="KW-0238">DNA-binding</keyword>
<reference evidence="6 7" key="1">
    <citation type="submission" date="2022-06" db="EMBL/GenBank/DDBJ databases">
        <title>Paraconexibacter antarcticus.</title>
        <authorList>
            <person name="Kim C.S."/>
        </authorList>
    </citation>
    <scope>NUCLEOTIDE SEQUENCE [LARGE SCALE GENOMIC DNA]</scope>
    <source>
        <strain evidence="6 7">02-257</strain>
    </source>
</reference>
<evidence type="ECO:0000256" key="2">
    <source>
        <dbReference type="ARBA" id="ARBA00023125"/>
    </source>
</evidence>
<dbReference type="SUPFAM" id="SSF46689">
    <property type="entry name" value="Homeodomain-like"/>
    <property type="match status" value="1"/>
</dbReference>
<proteinExistence type="predicted"/>
<protein>
    <submittedName>
        <fullName evidence="6">TetR/AcrR family transcriptional regulator</fullName>
    </submittedName>
</protein>
<evidence type="ECO:0000256" key="1">
    <source>
        <dbReference type="ARBA" id="ARBA00023015"/>
    </source>
</evidence>
<organism evidence="6 7">
    <name type="scientific">Paraconexibacter antarcticus</name>
    <dbReference type="NCBI Taxonomy" id="2949664"/>
    <lineage>
        <taxon>Bacteria</taxon>
        <taxon>Bacillati</taxon>
        <taxon>Actinomycetota</taxon>
        <taxon>Thermoleophilia</taxon>
        <taxon>Solirubrobacterales</taxon>
        <taxon>Paraconexibacteraceae</taxon>
        <taxon>Paraconexibacter</taxon>
    </lineage>
</organism>
<feature type="domain" description="HTH tetR-type" evidence="5">
    <location>
        <begin position="15"/>
        <end position="75"/>
    </location>
</feature>
<feature type="DNA-binding region" description="H-T-H motif" evidence="4">
    <location>
        <begin position="38"/>
        <end position="57"/>
    </location>
</feature>